<evidence type="ECO:0000256" key="3">
    <source>
        <dbReference type="ARBA" id="ARBA00023163"/>
    </source>
</evidence>
<dbReference type="SUPFAM" id="SSF46785">
    <property type="entry name" value="Winged helix' DNA-binding domain"/>
    <property type="match status" value="1"/>
</dbReference>
<evidence type="ECO:0000313" key="5">
    <source>
        <dbReference type="EMBL" id="SEL77770.1"/>
    </source>
</evidence>
<organism evidence="5 6">
    <name type="scientific">Paraburkholderia caballeronis</name>
    <dbReference type="NCBI Taxonomy" id="416943"/>
    <lineage>
        <taxon>Bacteria</taxon>
        <taxon>Pseudomonadati</taxon>
        <taxon>Pseudomonadota</taxon>
        <taxon>Betaproteobacteria</taxon>
        <taxon>Burkholderiales</taxon>
        <taxon>Burkholderiaceae</taxon>
        <taxon>Paraburkholderia</taxon>
    </lineage>
</organism>
<keyword evidence="2 5" id="KW-0238">DNA-binding</keyword>
<dbReference type="Pfam" id="PF01638">
    <property type="entry name" value="HxlR"/>
    <property type="match status" value="1"/>
</dbReference>
<name>A0A1H7SYP5_9BURK</name>
<evidence type="ECO:0000259" key="4">
    <source>
        <dbReference type="PROSITE" id="PS51118"/>
    </source>
</evidence>
<sequence>MKRKSLADEKCPMARSLDIIGDWWTLLIVRDALAGVSRFNDFQRSLGAAKSSLSTRLKVLVDQGIFDIQPASDGSAYQEYVLTDKGLALAPVLTSLAQWGLAHAFKPGEQASQLVDKKTNRPLKDIELRSSDGRRLHASDIRFLSGLTEIPA</sequence>
<keyword evidence="1" id="KW-0805">Transcription regulation</keyword>
<dbReference type="STRING" id="416943.SAMN05445871_4997"/>
<evidence type="ECO:0000256" key="2">
    <source>
        <dbReference type="ARBA" id="ARBA00023125"/>
    </source>
</evidence>
<dbReference type="PANTHER" id="PTHR33204:SF18">
    <property type="entry name" value="TRANSCRIPTIONAL REGULATORY PROTEIN"/>
    <property type="match status" value="1"/>
</dbReference>
<keyword evidence="6" id="KW-1185">Reference proteome</keyword>
<reference evidence="6" key="1">
    <citation type="submission" date="2016-10" db="EMBL/GenBank/DDBJ databases">
        <authorList>
            <person name="Varghese N."/>
            <person name="Submissions S."/>
        </authorList>
    </citation>
    <scope>NUCLEOTIDE SEQUENCE [LARGE SCALE GENOMIC DNA]</scope>
    <source>
        <strain evidence="6">LMG 26416</strain>
    </source>
</reference>
<proteinExistence type="predicted"/>
<dbReference type="Proteomes" id="UP000199120">
    <property type="component" value="Unassembled WGS sequence"/>
</dbReference>
<protein>
    <submittedName>
        <fullName evidence="5">DNA-binding transcriptional regulator, HxlR family</fullName>
    </submittedName>
</protein>
<dbReference type="EMBL" id="FOAJ01000013">
    <property type="protein sequence ID" value="SEL77770.1"/>
    <property type="molecule type" value="Genomic_DNA"/>
</dbReference>
<gene>
    <name evidence="5" type="ORF">SAMN05192542_113130</name>
</gene>
<dbReference type="InterPro" id="IPR036390">
    <property type="entry name" value="WH_DNA-bd_sf"/>
</dbReference>
<dbReference type="InterPro" id="IPR036388">
    <property type="entry name" value="WH-like_DNA-bd_sf"/>
</dbReference>
<dbReference type="PANTHER" id="PTHR33204">
    <property type="entry name" value="TRANSCRIPTIONAL REGULATOR, MARR FAMILY"/>
    <property type="match status" value="1"/>
</dbReference>
<dbReference type="InterPro" id="IPR002577">
    <property type="entry name" value="HTH_HxlR"/>
</dbReference>
<dbReference type="AlphaFoldDB" id="A0A1H7SYP5"/>
<evidence type="ECO:0000256" key="1">
    <source>
        <dbReference type="ARBA" id="ARBA00023015"/>
    </source>
</evidence>
<dbReference type="Gene3D" id="1.10.10.10">
    <property type="entry name" value="Winged helix-like DNA-binding domain superfamily/Winged helix DNA-binding domain"/>
    <property type="match status" value="1"/>
</dbReference>
<dbReference type="GO" id="GO:0003677">
    <property type="term" value="F:DNA binding"/>
    <property type="evidence" value="ECO:0007669"/>
    <property type="project" value="UniProtKB-KW"/>
</dbReference>
<keyword evidence="3" id="KW-0804">Transcription</keyword>
<accession>A0A1H7SYP5</accession>
<dbReference type="PROSITE" id="PS51118">
    <property type="entry name" value="HTH_HXLR"/>
    <property type="match status" value="1"/>
</dbReference>
<feature type="domain" description="HTH hxlR-type" evidence="4">
    <location>
        <begin position="11"/>
        <end position="108"/>
    </location>
</feature>
<evidence type="ECO:0000313" key="6">
    <source>
        <dbReference type="Proteomes" id="UP000199120"/>
    </source>
</evidence>